<organism>
    <name type="scientific">Culex quinquefasciatus</name>
    <name type="common">Southern house mosquito</name>
    <name type="synonym">Culex pungens</name>
    <dbReference type="NCBI Taxonomy" id="7176"/>
    <lineage>
        <taxon>Eukaryota</taxon>
        <taxon>Metazoa</taxon>
        <taxon>Ecdysozoa</taxon>
        <taxon>Arthropoda</taxon>
        <taxon>Hexapoda</taxon>
        <taxon>Insecta</taxon>
        <taxon>Pterygota</taxon>
        <taxon>Neoptera</taxon>
        <taxon>Endopterygota</taxon>
        <taxon>Diptera</taxon>
        <taxon>Nematocera</taxon>
        <taxon>Culicoidea</taxon>
        <taxon>Culicidae</taxon>
        <taxon>Culicinae</taxon>
        <taxon>Culicini</taxon>
        <taxon>Culex</taxon>
        <taxon>Culex</taxon>
    </lineage>
</organism>
<dbReference type="FunCoup" id="B0WLA2">
    <property type="interactions" value="1322"/>
</dbReference>
<dbReference type="Pfam" id="PF06046">
    <property type="entry name" value="Sec6"/>
    <property type="match status" value="1"/>
</dbReference>
<dbReference type="OrthoDB" id="10047020at2759"/>
<evidence type="ECO:0000256" key="2">
    <source>
        <dbReference type="ARBA" id="ARBA00022448"/>
    </source>
</evidence>
<name>B0WLA2_CULQU</name>
<dbReference type="VEuPathDB" id="VectorBase:CPIJ007822"/>
<dbReference type="GO" id="GO:0000149">
    <property type="term" value="F:SNARE binding"/>
    <property type="evidence" value="ECO:0007669"/>
    <property type="project" value="TreeGrafter"/>
</dbReference>
<dbReference type="KEGG" id="cqu:CpipJ_CPIJ007822"/>
<dbReference type="GO" id="GO:0006887">
    <property type="term" value="P:exocytosis"/>
    <property type="evidence" value="ECO:0007669"/>
    <property type="project" value="UniProtKB-KW"/>
</dbReference>
<dbReference type="FunFam" id="1.10.357.70:FF:000001">
    <property type="entry name" value="Exocyst complex component 3"/>
    <property type="match status" value="1"/>
</dbReference>
<accession>B0WLA2</accession>
<evidence type="ECO:0000313" key="6">
    <source>
        <dbReference type="Proteomes" id="UP000002320"/>
    </source>
</evidence>
<dbReference type="InterPro" id="IPR010326">
    <property type="entry name" value="EXOC3/Sec6"/>
</dbReference>
<dbReference type="EMBL" id="DS231983">
    <property type="protein sequence ID" value="EDS30386.1"/>
    <property type="molecule type" value="Genomic_DNA"/>
</dbReference>
<dbReference type="PANTHER" id="PTHR21292:SF1">
    <property type="entry name" value="EXOCYST COMPLEX COMPONENT 3"/>
    <property type="match status" value="1"/>
</dbReference>
<evidence type="ECO:0000256" key="3">
    <source>
        <dbReference type="ARBA" id="ARBA00022483"/>
    </source>
</evidence>
<keyword evidence="6" id="KW-1185">Reference proteome</keyword>
<dbReference type="InParanoid" id="B0WLA2"/>
<dbReference type="STRING" id="7176.B0WLA2"/>
<dbReference type="OMA" id="MNIGPKT"/>
<sequence length="717" mass="83127">MDLKQIDEEARQAAIKEIKNMFQRPGQLEKVEQYRHRVYRKKVSIEAMLKTCMQNQTDDVKVGVTKLLAATEDIKEVDEQSKAAIAQLTNVPAIYDALEAVRDENAKHSQYMTAMENLKHIFTVQSSVAKTMQWIEEDKLLHAHQCLSDLENSRDDLLFELHKLPKQNAHDKITLKRYFEKVETVSATLEKKIRLILQRTLNTVRKEPTVIVTALRIIEREEKADAFCAATAEAKPKEWRKKALEVLNESVVQRIEGSKLEERADNKLWLVRDLELTRQFVLEDCAWSTSACTTNALSKYLEELIQMGLEGNEFVTILSWIMNTYPGRELMQHPDLQIDLADVGPLVSVQVLKEMETAYLRTMERNYQDWMTKTLETEKADWINGVPADSADQYYHTSAPVIIFQMIDQNLQVTNTIHSDLTFNALILSIQQVIKYGHNYRGAIIEYKERHFRDRSQAPFFTQHIITIVNNCAQMIELAQQMKQLYWPKSKPQHYEEFSRLLDTYQKLRDEAGLFLLEEAFLDLEVHFNDLFTVKWVGTSVSVDTICVTLEDYFQDYNHLRSTNFEYVIGEAQRMVAKRYIRAMLSKRLSKPRQECEILAKKIVKETKQIKVFFEKVAPNVSSSDSPIDVISNLASLLSCDAEMLVLDLHTLLSSYPSLTEDHVVRLFYLRSDFKATEVKEKVHDAIVSKKTTVSHDKQDSIFKEIVFSDKIIWSSK</sequence>
<gene>
    <name evidence="5" type="primary">6040013</name>
    <name evidence="4" type="ORF">CpipJ_CPIJ007822</name>
</gene>
<dbReference type="Proteomes" id="UP000002320">
    <property type="component" value="Unassembled WGS sequence"/>
</dbReference>
<dbReference type="AlphaFoldDB" id="B0WLA2"/>
<dbReference type="VEuPathDB" id="VectorBase:CQUJHB000062"/>
<dbReference type="eggNOG" id="KOG2286">
    <property type="taxonomic scope" value="Eukaryota"/>
</dbReference>
<dbReference type="GO" id="GO:0000145">
    <property type="term" value="C:exocyst"/>
    <property type="evidence" value="ECO:0007669"/>
    <property type="project" value="InterPro"/>
</dbReference>
<dbReference type="FunFam" id="1.10.357.50:FF:000010">
    <property type="entry name" value="exocyst complex component 3"/>
    <property type="match status" value="1"/>
</dbReference>
<dbReference type="Gene3D" id="1.10.357.70">
    <property type="entry name" value="Exocyst complex component Sec6, C-terminal domain"/>
    <property type="match status" value="1"/>
</dbReference>
<dbReference type="HOGENOM" id="CLU_016260_1_0_1"/>
<evidence type="ECO:0000256" key="1">
    <source>
        <dbReference type="ARBA" id="ARBA00009447"/>
    </source>
</evidence>
<dbReference type="GO" id="GO:0051601">
    <property type="term" value="P:exocyst localization"/>
    <property type="evidence" value="ECO:0007669"/>
    <property type="project" value="TreeGrafter"/>
</dbReference>
<dbReference type="InterPro" id="IPR042532">
    <property type="entry name" value="EXOC3/Sec6_C"/>
</dbReference>
<keyword evidence="2" id="KW-0813">Transport</keyword>
<dbReference type="PANTHER" id="PTHR21292">
    <property type="entry name" value="EXOCYST COMPLEX COMPONENT SEC6-RELATED"/>
    <property type="match status" value="1"/>
</dbReference>
<protein>
    <submittedName>
        <fullName evidence="4 5">Exocyst complex component 3</fullName>
    </submittedName>
</protein>
<comment type="similarity">
    <text evidence="1">Belongs to the SEC6 family.</text>
</comment>
<reference evidence="4" key="1">
    <citation type="submission" date="2007-03" db="EMBL/GenBank/DDBJ databases">
        <title>Annotation of Culex pipiens quinquefasciatus.</title>
        <authorList>
            <consortium name="The Broad Institute Genome Sequencing Platform"/>
            <person name="Atkinson P.W."/>
            <person name="Hemingway J."/>
            <person name="Christensen B.M."/>
            <person name="Higgs S."/>
            <person name="Kodira C."/>
            <person name="Hannick L."/>
            <person name="Megy K."/>
            <person name="O'Leary S."/>
            <person name="Pearson M."/>
            <person name="Haas B.J."/>
            <person name="Mauceli E."/>
            <person name="Wortman J.R."/>
            <person name="Lee N.H."/>
            <person name="Guigo R."/>
            <person name="Stanke M."/>
            <person name="Alvarado L."/>
            <person name="Amedeo P."/>
            <person name="Antoine C.H."/>
            <person name="Arensburger P."/>
            <person name="Bidwell S.L."/>
            <person name="Crawford M."/>
            <person name="Camaro F."/>
            <person name="Devon K."/>
            <person name="Engels R."/>
            <person name="Hammond M."/>
            <person name="Howarth C."/>
            <person name="Koehrsen M."/>
            <person name="Lawson D."/>
            <person name="Montgomery P."/>
            <person name="Nene V."/>
            <person name="Nusbaum C."/>
            <person name="Puiu D."/>
            <person name="Romero-Severson J."/>
            <person name="Severson D.W."/>
            <person name="Shumway M."/>
            <person name="Sisk P."/>
            <person name="Stolte C."/>
            <person name="Zeng Q."/>
            <person name="Eisenstadt E."/>
            <person name="Fraser-Liggett C."/>
            <person name="Strausberg R."/>
            <person name="Galagan J."/>
            <person name="Birren B."/>
            <person name="Collins F.H."/>
        </authorList>
    </citation>
    <scope>NUCLEOTIDE SEQUENCE [LARGE SCALE GENOMIC DNA]</scope>
    <source>
        <strain evidence="4">JHB</strain>
    </source>
</reference>
<evidence type="ECO:0000313" key="5">
    <source>
        <dbReference type="EnsemblMetazoa" id="CPIJ007822-PA"/>
    </source>
</evidence>
<evidence type="ECO:0000313" key="4">
    <source>
        <dbReference type="EMBL" id="EDS30386.1"/>
    </source>
</evidence>
<dbReference type="EnsemblMetazoa" id="CPIJ007822-RA">
    <property type="protein sequence ID" value="CPIJ007822-PA"/>
    <property type="gene ID" value="CPIJ007822"/>
</dbReference>
<dbReference type="Gene3D" id="1.10.357.50">
    <property type="match status" value="1"/>
</dbReference>
<keyword evidence="3" id="KW-0268">Exocytosis</keyword>
<reference evidence="5" key="2">
    <citation type="submission" date="2020-05" db="UniProtKB">
        <authorList>
            <consortium name="EnsemblMetazoa"/>
        </authorList>
    </citation>
    <scope>IDENTIFICATION</scope>
    <source>
        <strain evidence="5">JHB</strain>
    </source>
</reference>
<proteinExistence type="inferred from homology"/>